<evidence type="ECO:0000313" key="13">
    <source>
        <dbReference type="Proteomes" id="UP000238672"/>
    </source>
</evidence>
<keyword evidence="5 8" id="KW-0547">Nucleotide-binding</keyword>
<feature type="binding site" evidence="8">
    <location>
        <begin position="9"/>
        <end position="16"/>
    </location>
    <ligand>
        <name>GTP</name>
        <dbReference type="ChEBI" id="CHEBI:37565"/>
        <label>1</label>
    </ligand>
</feature>
<dbReference type="HAMAP" id="MF_00195">
    <property type="entry name" value="GTPase_Der"/>
    <property type="match status" value="1"/>
</dbReference>
<name>A0A2S8NV30_9MOLU</name>
<dbReference type="PRINTS" id="PR00326">
    <property type="entry name" value="GTP1OBG"/>
</dbReference>
<dbReference type="GO" id="GO:0042254">
    <property type="term" value="P:ribosome biogenesis"/>
    <property type="evidence" value="ECO:0007669"/>
    <property type="project" value="UniProtKB-KW"/>
</dbReference>
<feature type="binding site" evidence="8">
    <location>
        <begin position="118"/>
        <end position="121"/>
    </location>
    <ligand>
        <name>GTP</name>
        <dbReference type="ChEBI" id="CHEBI:37565"/>
        <label>1</label>
    </ligand>
</feature>
<keyword evidence="4 10" id="KW-0677">Repeat</keyword>
<evidence type="ECO:0000259" key="11">
    <source>
        <dbReference type="PROSITE" id="PS51712"/>
    </source>
</evidence>
<feature type="domain" description="EngA-type G" evidence="11">
    <location>
        <begin position="3"/>
        <end position="166"/>
    </location>
</feature>
<sequence>MHFKVAIVGRPNVGKSSLFNRILNKKWAIVDEKEGTTKDRIYAQVAWLNQIFFIIDTGGIEIENISLSQKIKQQSEIAIKEAHLIIFMVDGQMQLTADDLFIAKLLYKSNKKIIVAVNKIDNMVLSNNVYQFHALGFKDVFGISTQHGIGIGELLDNIIYNRQHLTTPIEQNQNCKFALVGRPNVGKSTLTNTLLAQERMIVSDIPGTTTDAVDTFFLKNGKQYQIIDTAGLKKRGQLYEKNEKYSFLRTLSAIERSDIVCFVLDASQPITEQDRHIAALLFNKKKPCIIIYNKWDLVDLSNKNIKKWQENTHLEFKFLTYAPILFLSSETKKKINIFFSTLEKVFLYYKKTFSSHLLNDILNEATQINPPGFFNQGKVRLYYLKQIHSFPPVFLCLVNNPKLIHFSYERFLKNQLRLYLELTGIPLQIIFQKKEQNFL</sequence>
<gene>
    <name evidence="8" type="primary">der</name>
    <name evidence="12" type="ORF">C6B37_00750</name>
</gene>
<dbReference type="GO" id="GO:0043022">
    <property type="term" value="F:ribosome binding"/>
    <property type="evidence" value="ECO:0007669"/>
    <property type="project" value="TreeGrafter"/>
</dbReference>
<dbReference type="InterPro" id="IPR031166">
    <property type="entry name" value="G_ENGA"/>
</dbReference>
<evidence type="ECO:0000313" key="12">
    <source>
        <dbReference type="EMBL" id="PQP79854.1"/>
    </source>
</evidence>
<evidence type="ECO:0000256" key="8">
    <source>
        <dbReference type="HAMAP-Rule" id="MF_00195"/>
    </source>
</evidence>
<dbReference type="PROSITE" id="PS51712">
    <property type="entry name" value="G_ENGA"/>
    <property type="match status" value="2"/>
</dbReference>
<dbReference type="AlphaFoldDB" id="A0A2S8NV30"/>
<dbReference type="NCBIfam" id="TIGR00231">
    <property type="entry name" value="small_GTP"/>
    <property type="match status" value="2"/>
</dbReference>
<proteinExistence type="inferred from homology"/>
<dbReference type="Gene3D" id="3.40.50.300">
    <property type="entry name" value="P-loop containing nucleotide triphosphate hydrolases"/>
    <property type="match status" value="2"/>
</dbReference>
<organism evidence="12 13">
    <name type="scientific">Candidatus Phytoplasma phoenicium</name>
    <dbReference type="NCBI Taxonomy" id="198422"/>
    <lineage>
        <taxon>Bacteria</taxon>
        <taxon>Bacillati</taxon>
        <taxon>Mycoplasmatota</taxon>
        <taxon>Mollicutes</taxon>
        <taxon>Acholeplasmatales</taxon>
        <taxon>Acholeplasmataceae</taxon>
        <taxon>Candidatus Phytoplasma</taxon>
        <taxon>16SrIX (Pigeon pea witches'-broom group)</taxon>
    </lineage>
</organism>
<dbReference type="CDD" id="cd01895">
    <property type="entry name" value="EngA2"/>
    <property type="match status" value="1"/>
</dbReference>
<comment type="subunit">
    <text evidence="8">Associates with the 50S ribosomal subunit.</text>
</comment>
<comment type="function">
    <text evidence="8 10">GTPase that plays an essential role in the late steps of ribosome biogenesis.</text>
</comment>
<evidence type="ECO:0000256" key="3">
    <source>
        <dbReference type="ARBA" id="ARBA00022517"/>
    </source>
</evidence>
<dbReference type="EMBL" id="PUUG01000011">
    <property type="protein sequence ID" value="PQP79854.1"/>
    <property type="molecule type" value="Genomic_DNA"/>
</dbReference>
<dbReference type="GO" id="GO:0005525">
    <property type="term" value="F:GTP binding"/>
    <property type="evidence" value="ECO:0007669"/>
    <property type="project" value="UniProtKB-UniRule"/>
</dbReference>
<dbReference type="Pfam" id="PF01926">
    <property type="entry name" value="MMR_HSR1"/>
    <property type="match status" value="2"/>
</dbReference>
<evidence type="ECO:0000256" key="4">
    <source>
        <dbReference type="ARBA" id="ARBA00022737"/>
    </source>
</evidence>
<dbReference type="PIRSF" id="PIRSF006485">
    <property type="entry name" value="GTP-binding_EngA"/>
    <property type="match status" value="1"/>
</dbReference>
<feature type="binding site" evidence="8">
    <location>
        <begin position="56"/>
        <end position="60"/>
    </location>
    <ligand>
        <name>GTP</name>
        <dbReference type="ChEBI" id="CHEBI:37565"/>
        <label>1</label>
    </ligand>
</feature>
<dbReference type="InterPro" id="IPR005225">
    <property type="entry name" value="Small_GTP-bd"/>
</dbReference>
<dbReference type="CDD" id="cd01894">
    <property type="entry name" value="EngA1"/>
    <property type="match status" value="1"/>
</dbReference>
<evidence type="ECO:0000256" key="10">
    <source>
        <dbReference type="RuleBase" id="RU004481"/>
    </source>
</evidence>
<reference evidence="12 13" key="1">
    <citation type="submission" date="2018-02" db="EMBL/GenBank/DDBJ databases">
        <title>Metagenomics reveals mixed infection of spiroplasma and phytoplasma in chicory.</title>
        <authorList>
            <person name="Polano C."/>
            <person name="Moruzzi S."/>
            <person name="Ermacora P."/>
            <person name="Ferrini F."/>
            <person name="Martini M."/>
            <person name="Firrao G."/>
        </authorList>
    </citation>
    <scope>NUCLEOTIDE SEQUENCE [LARGE SCALE GENOMIC DNA]</scope>
    <source>
        <strain evidence="12 13">ChiP</strain>
    </source>
</reference>
<evidence type="ECO:0000256" key="9">
    <source>
        <dbReference type="PROSITE-ProRule" id="PRU01049"/>
    </source>
</evidence>
<dbReference type="InterPro" id="IPR027417">
    <property type="entry name" value="P-loop_NTPase"/>
</dbReference>
<feature type="binding site" evidence="8">
    <location>
        <begin position="293"/>
        <end position="296"/>
    </location>
    <ligand>
        <name>GTP</name>
        <dbReference type="ChEBI" id="CHEBI:37565"/>
        <label>2</label>
    </ligand>
</feature>
<dbReference type="PANTHER" id="PTHR43834">
    <property type="entry name" value="GTPASE DER"/>
    <property type="match status" value="1"/>
</dbReference>
<comment type="caution">
    <text evidence="12">The sequence shown here is derived from an EMBL/GenBank/DDBJ whole genome shotgun (WGS) entry which is preliminary data.</text>
</comment>
<protein>
    <recommendedName>
        <fullName evidence="2 8">GTPase Der</fullName>
    </recommendedName>
    <alternativeName>
        <fullName evidence="7 8">GTP-binding protein EngA</fullName>
    </alternativeName>
</protein>
<evidence type="ECO:0000256" key="7">
    <source>
        <dbReference type="ARBA" id="ARBA00032345"/>
    </source>
</evidence>
<dbReference type="PANTHER" id="PTHR43834:SF6">
    <property type="entry name" value="GTPASE DER"/>
    <property type="match status" value="1"/>
</dbReference>
<evidence type="ECO:0000256" key="2">
    <source>
        <dbReference type="ARBA" id="ARBA00020953"/>
    </source>
</evidence>
<dbReference type="InterPro" id="IPR016484">
    <property type="entry name" value="GTPase_Der"/>
</dbReference>
<dbReference type="InterPro" id="IPR015946">
    <property type="entry name" value="KH_dom-like_a/b"/>
</dbReference>
<keyword evidence="3 8" id="KW-0690">Ribosome biogenesis</keyword>
<dbReference type="FunFam" id="3.40.50.300:FF:000040">
    <property type="entry name" value="GTPase Der"/>
    <property type="match status" value="1"/>
</dbReference>
<dbReference type="InterPro" id="IPR032859">
    <property type="entry name" value="KH_dom-like"/>
</dbReference>
<evidence type="ECO:0000256" key="5">
    <source>
        <dbReference type="ARBA" id="ARBA00022741"/>
    </source>
</evidence>
<evidence type="ECO:0000256" key="1">
    <source>
        <dbReference type="ARBA" id="ARBA00008279"/>
    </source>
</evidence>
<keyword evidence="6 8" id="KW-0342">GTP-binding</keyword>
<keyword evidence="13" id="KW-1185">Reference proteome</keyword>
<dbReference type="Gene3D" id="3.30.300.20">
    <property type="match status" value="1"/>
</dbReference>
<accession>A0A2S8NV30</accession>
<dbReference type="Proteomes" id="UP000238672">
    <property type="component" value="Unassembled WGS sequence"/>
</dbReference>
<feature type="binding site" evidence="8">
    <location>
        <begin position="228"/>
        <end position="232"/>
    </location>
    <ligand>
        <name>GTP</name>
        <dbReference type="ChEBI" id="CHEBI:37565"/>
        <label>2</label>
    </ligand>
</feature>
<evidence type="ECO:0000256" key="6">
    <source>
        <dbReference type="ARBA" id="ARBA00023134"/>
    </source>
</evidence>
<comment type="similarity">
    <text evidence="1 8 9 10">Belongs to the TRAFAC class TrmE-Era-EngA-EngB-Septin-like GTPase superfamily. EngA (Der) GTPase family.</text>
</comment>
<feature type="domain" description="EngA-type G" evidence="11">
    <location>
        <begin position="175"/>
        <end position="350"/>
    </location>
</feature>
<dbReference type="FunFam" id="3.40.50.300:FF:000057">
    <property type="entry name" value="GTPase Der"/>
    <property type="match status" value="1"/>
</dbReference>
<dbReference type="InterPro" id="IPR006073">
    <property type="entry name" value="GTP-bd"/>
</dbReference>
<dbReference type="Pfam" id="PF14714">
    <property type="entry name" value="KH_dom-like"/>
    <property type="match status" value="1"/>
</dbReference>
<dbReference type="NCBIfam" id="TIGR03594">
    <property type="entry name" value="GTPase_EngA"/>
    <property type="match status" value="1"/>
</dbReference>
<dbReference type="SUPFAM" id="SSF52540">
    <property type="entry name" value="P-loop containing nucleoside triphosphate hydrolases"/>
    <property type="match status" value="2"/>
</dbReference>
<feature type="binding site" evidence="8">
    <location>
        <begin position="181"/>
        <end position="188"/>
    </location>
    <ligand>
        <name>GTP</name>
        <dbReference type="ChEBI" id="CHEBI:37565"/>
        <label>2</label>
    </ligand>
</feature>